<gene>
    <name evidence="2" type="ORF">G0Q06_05850</name>
</gene>
<sequence>MKTNPSSALKFTLAGLMLLLAFSVQASPSNKWRLQFSGNAESSGTIVMQFTPKGSEMIETRTDIKKGRSENHVARDVVDSLKSQLPKDHFHIERDDGEDVLIKRKHHHDAKFDIKIVSNSVKGVRINPDRE</sequence>
<protein>
    <recommendedName>
        <fullName evidence="4">PepSY domain-containing protein</fullName>
    </recommendedName>
</protein>
<feature type="chain" id="PRO_5025583055" description="PepSY domain-containing protein" evidence="1">
    <location>
        <begin position="27"/>
        <end position="131"/>
    </location>
</feature>
<keyword evidence="3" id="KW-1185">Reference proteome</keyword>
<accession>A0A6B2LZ91</accession>
<evidence type="ECO:0000313" key="2">
    <source>
        <dbReference type="EMBL" id="NDV61968.1"/>
    </source>
</evidence>
<evidence type="ECO:0000313" key="3">
    <source>
        <dbReference type="Proteomes" id="UP000478417"/>
    </source>
</evidence>
<name>A0A6B2LZ91_9BACT</name>
<feature type="signal peptide" evidence="1">
    <location>
        <begin position="1"/>
        <end position="26"/>
    </location>
</feature>
<dbReference type="AlphaFoldDB" id="A0A6B2LZ91"/>
<dbReference type="EMBL" id="JAAGNX010000002">
    <property type="protein sequence ID" value="NDV61968.1"/>
    <property type="molecule type" value="Genomic_DNA"/>
</dbReference>
<dbReference type="RefSeq" id="WP_163963446.1">
    <property type="nucleotide sequence ID" value="NZ_JAAGNX010000002.1"/>
</dbReference>
<keyword evidence="1" id="KW-0732">Signal</keyword>
<comment type="caution">
    <text evidence="2">The sequence shown here is derived from an EMBL/GenBank/DDBJ whole genome shotgun (WGS) entry which is preliminary data.</text>
</comment>
<proteinExistence type="predicted"/>
<reference evidence="2 3" key="1">
    <citation type="submission" date="2020-02" db="EMBL/GenBank/DDBJ databases">
        <title>Albibacoteraceae fam. nov., the first described family within the subdivision 4 Verrucomicrobia.</title>
        <authorList>
            <person name="Xi F."/>
        </authorList>
    </citation>
    <scope>NUCLEOTIDE SEQUENCE [LARGE SCALE GENOMIC DNA]</scope>
    <source>
        <strain evidence="2 3">CK1056</strain>
    </source>
</reference>
<evidence type="ECO:0000256" key="1">
    <source>
        <dbReference type="SAM" id="SignalP"/>
    </source>
</evidence>
<organism evidence="2 3">
    <name type="scientific">Oceanipulchritudo coccoides</name>
    <dbReference type="NCBI Taxonomy" id="2706888"/>
    <lineage>
        <taxon>Bacteria</taxon>
        <taxon>Pseudomonadati</taxon>
        <taxon>Verrucomicrobiota</taxon>
        <taxon>Opitutia</taxon>
        <taxon>Puniceicoccales</taxon>
        <taxon>Oceanipulchritudinaceae</taxon>
        <taxon>Oceanipulchritudo</taxon>
    </lineage>
</organism>
<evidence type="ECO:0008006" key="4">
    <source>
        <dbReference type="Google" id="ProtNLM"/>
    </source>
</evidence>
<dbReference type="Proteomes" id="UP000478417">
    <property type="component" value="Unassembled WGS sequence"/>
</dbReference>